<dbReference type="Proteomes" id="UP001190700">
    <property type="component" value="Unassembled WGS sequence"/>
</dbReference>
<evidence type="ECO:0000256" key="1">
    <source>
        <dbReference type="ARBA" id="ARBA00004141"/>
    </source>
</evidence>
<dbReference type="GO" id="GO:0016020">
    <property type="term" value="C:membrane"/>
    <property type="evidence" value="ECO:0007669"/>
    <property type="project" value="UniProtKB-SubCell"/>
</dbReference>
<keyword evidence="8" id="KW-1185">Reference proteome</keyword>
<reference evidence="7 8" key="1">
    <citation type="journal article" date="2015" name="Genome Biol. Evol.">
        <title>Comparative Genomics of a Bacterivorous Green Alga Reveals Evolutionary Causalities and Consequences of Phago-Mixotrophic Mode of Nutrition.</title>
        <authorList>
            <person name="Burns J.A."/>
            <person name="Paasch A."/>
            <person name="Narechania A."/>
            <person name="Kim E."/>
        </authorList>
    </citation>
    <scope>NUCLEOTIDE SEQUENCE [LARGE SCALE GENOMIC DNA]</scope>
    <source>
        <strain evidence="7 8">PLY_AMNH</strain>
    </source>
</reference>
<evidence type="ECO:0000313" key="8">
    <source>
        <dbReference type="Proteomes" id="UP001190700"/>
    </source>
</evidence>
<name>A0AAE0G9A0_9CHLO</name>
<evidence type="ECO:0000256" key="4">
    <source>
        <dbReference type="ARBA" id="ARBA00023136"/>
    </source>
</evidence>
<sequence length="248" mass="27228">MSTVVLIACRTGGFGCLQISVLALNLLLPSLFERYHNELQTTEKEVKSKETDRTDWTWRNEPQPLQDSKEYEPVLAVEESYGTQIDETCGCGVVPPLSVLWGYSSDTTGPALGESHTLTDAVKRAEFWALFSTYYDAAPFTTFSSIFQSLGRLSGGVVSEYNLQVHGTSRATSFGIWVAMFSLSSIVFAFTDSIGMLYVTVPMSTFTFGGVITIFAPLCSELFGLLNMGMIYTVLRASVFVGSLVFGR</sequence>
<evidence type="ECO:0000256" key="5">
    <source>
        <dbReference type="SAM" id="MobiDB-lite"/>
    </source>
</evidence>
<feature type="compositionally biased region" description="Basic and acidic residues" evidence="5">
    <location>
        <begin position="42"/>
        <end position="58"/>
    </location>
</feature>
<feature type="transmembrane region" description="Helical" evidence="6">
    <location>
        <begin position="197"/>
        <end position="216"/>
    </location>
</feature>
<dbReference type="InterPro" id="IPR036259">
    <property type="entry name" value="MFS_trans_sf"/>
</dbReference>
<protein>
    <submittedName>
        <fullName evidence="7">Uncharacterized protein</fullName>
    </submittedName>
</protein>
<feature type="transmembrane region" description="Helical" evidence="6">
    <location>
        <begin position="222"/>
        <end position="246"/>
    </location>
</feature>
<proteinExistence type="predicted"/>
<evidence type="ECO:0000256" key="3">
    <source>
        <dbReference type="ARBA" id="ARBA00022989"/>
    </source>
</evidence>
<feature type="transmembrane region" description="Helical" evidence="6">
    <location>
        <begin position="171"/>
        <end position="190"/>
    </location>
</feature>
<organism evidence="7 8">
    <name type="scientific">Cymbomonas tetramitiformis</name>
    <dbReference type="NCBI Taxonomy" id="36881"/>
    <lineage>
        <taxon>Eukaryota</taxon>
        <taxon>Viridiplantae</taxon>
        <taxon>Chlorophyta</taxon>
        <taxon>Pyramimonadophyceae</taxon>
        <taxon>Pyramimonadales</taxon>
        <taxon>Pyramimonadaceae</taxon>
        <taxon>Cymbomonas</taxon>
    </lineage>
</organism>
<comment type="subcellular location">
    <subcellularLocation>
        <location evidence="1">Membrane</location>
        <topology evidence="1">Multi-pass membrane protein</topology>
    </subcellularLocation>
</comment>
<dbReference type="AlphaFoldDB" id="A0AAE0G9A0"/>
<feature type="region of interest" description="Disordered" evidence="5">
    <location>
        <begin position="42"/>
        <end position="64"/>
    </location>
</feature>
<comment type="caution">
    <text evidence="7">The sequence shown here is derived from an EMBL/GenBank/DDBJ whole genome shotgun (WGS) entry which is preliminary data.</text>
</comment>
<keyword evidence="2 6" id="KW-0812">Transmembrane</keyword>
<evidence type="ECO:0000256" key="2">
    <source>
        <dbReference type="ARBA" id="ARBA00022692"/>
    </source>
</evidence>
<dbReference type="SUPFAM" id="SSF103473">
    <property type="entry name" value="MFS general substrate transporter"/>
    <property type="match status" value="1"/>
</dbReference>
<keyword evidence="3 6" id="KW-1133">Transmembrane helix</keyword>
<dbReference type="PANTHER" id="PTHR21576:SF158">
    <property type="entry name" value="RIBOSOMAL RNA-PROCESSING PROTEIN 12-LIKE CONSERVED DOMAIN-CONTAINING PROTEIN"/>
    <property type="match status" value="1"/>
</dbReference>
<evidence type="ECO:0000256" key="6">
    <source>
        <dbReference type="SAM" id="Phobius"/>
    </source>
</evidence>
<evidence type="ECO:0000313" key="7">
    <source>
        <dbReference type="EMBL" id="KAK3273823.1"/>
    </source>
</evidence>
<keyword evidence="4 6" id="KW-0472">Membrane</keyword>
<accession>A0AAE0G9A0</accession>
<dbReference type="PANTHER" id="PTHR21576">
    <property type="entry name" value="UNCHARACTERIZED NODULIN-LIKE PROTEIN"/>
    <property type="match status" value="1"/>
</dbReference>
<gene>
    <name evidence="7" type="ORF">CYMTET_17955</name>
</gene>
<dbReference type="EMBL" id="LGRX02008233">
    <property type="protein sequence ID" value="KAK3273823.1"/>
    <property type="molecule type" value="Genomic_DNA"/>
</dbReference>